<name>A0A655BYL2_SALET</name>
<evidence type="ECO:0000313" key="4">
    <source>
        <dbReference type="Proteomes" id="UP000041314"/>
    </source>
</evidence>
<dbReference type="AlphaFoldDB" id="A0A655BYL2"/>
<dbReference type="Proteomes" id="UP000041314">
    <property type="component" value="Unassembled WGS sequence"/>
</dbReference>
<evidence type="ECO:0000313" key="2">
    <source>
        <dbReference type="EMBL" id="CNT86723.1"/>
    </source>
</evidence>
<keyword evidence="1" id="KW-0472">Membrane</keyword>
<feature type="transmembrane region" description="Helical" evidence="1">
    <location>
        <begin position="23"/>
        <end position="43"/>
    </location>
</feature>
<dbReference type="EMBL" id="CQPA01000006">
    <property type="protein sequence ID" value="CNT86723.1"/>
    <property type="molecule type" value="Genomic_DNA"/>
</dbReference>
<protein>
    <submittedName>
        <fullName evidence="2">Uncharacterized protein</fullName>
    </submittedName>
</protein>
<dbReference type="Proteomes" id="UP000042394">
    <property type="component" value="Unassembled WGS sequence"/>
</dbReference>
<gene>
    <name evidence="2" type="ORF">ERS008198_01283</name>
    <name evidence="3" type="ORF">ERS008207_03185</name>
</gene>
<reference evidence="4 5" key="1">
    <citation type="submission" date="2015-03" db="EMBL/GenBank/DDBJ databases">
        <authorList>
            <consortium name="Pathogen Informatics"/>
        </authorList>
    </citation>
    <scope>NUCLEOTIDE SEQUENCE [LARGE SCALE GENOMIC DNA]</scope>
    <source>
        <strain evidence="2 4">A1104</strain>
        <strain evidence="3 5">D4891</strain>
    </source>
</reference>
<sequence>MLFQQIPDTARVLQCRIAFGKTVFVQLIVPTGFIVLPLVGVIAGEQTIIEAKIFTHDQAGIGIGLGVFTVVFFVSQQIQHHA</sequence>
<evidence type="ECO:0000313" key="3">
    <source>
        <dbReference type="EMBL" id="CNU65803.1"/>
    </source>
</evidence>
<accession>A0A655BYL2</accession>
<evidence type="ECO:0000256" key="1">
    <source>
        <dbReference type="SAM" id="Phobius"/>
    </source>
</evidence>
<keyword evidence="1" id="KW-1133">Transmembrane helix</keyword>
<feature type="transmembrane region" description="Helical" evidence="1">
    <location>
        <begin position="58"/>
        <end position="75"/>
    </location>
</feature>
<dbReference type="EMBL" id="CQPD01000034">
    <property type="protein sequence ID" value="CNU65803.1"/>
    <property type="molecule type" value="Genomic_DNA"/>
</dbReference>
<evidence type="ECO:0000313" key="5">
    <source>
        <dbReference type="Proteomes" id="UP000042394"/>
    </source>
</evidence>
<keyword evidence="1" id="KW-0812">Transmembrane</keyword>
<proteinExistence type="predicted"/>
<organism evidence="2 4">
    <name type="scientific">Salmonella enterica subsp. enterica serovar Bovismorbificans</name>
    <dbReference type="NCBI Taxonomy" id="58097"/>
    <lineage>
        <taxon>Bacteria</taxon>
        <taxon>Pseudomonadati</taxon>
        <taxon>Pseudomonadota</taxon>
        <taxon>Gammaproteobacteria</taxon>
        <taxon>Enterobacterales</taxon>
        <taxon>Enterobacteriaceae</taxon>
        <taxon>Salmonella</taxon>
    </lineage>
</organism>